<dbReference type="KEGG" id="cok:COCCU_10485"/>
<feature type="binding site" evidence="12">
    <location>
        <begin position="147"/>
        <end position="150"/>
    </location>
    <ligand>
        <name>GTP</name>
        <dbReference type="ChEBI" id="CHEBI:37565"/>
    </ligand>
</feature>
<dbReference type="GO" id="GO:0005525">
    <property type="term" value="F:GTP binding"/>
    <property type="evidence" value="ECO:0007669"/>
    <property type="project" value="UniProtKB-UniRule"/>
</dbReference>
<dbReference type="Pfam" id="PF00679">
    <property type="entry name" value="EFG_C"/>
    <property type="match status" value="1"/>
</dbReference>
<dbReference type="Gene3D" id="3.30.70.240">
    <property type="match status" value="1"/>
</dbReference>
<keyword evidence="14" id="KW-0251">Elongation factor</keyword>
<dbReference type="FunFam" id="3.40.50.300:FF:000078">
    <property type="entry name" value="Elongation factor 4"/>
    <property type="match status" value="1"/>
</dbReference>
<dbReference type="CDD" id="cd03709">
    <property type="entry name" value="lepA_C"/>
    <property type="match status" value="1"/>
</dbReference>
<dbReference type="Pfam" id="PF00009">
    <property type="entry name" value="GTP_EFTU"/>
    <property type="match status" value="1"/>
</dbReference>
<evidence type="ECO:0000256" key="8">
    <source>
        <dbReference type="ARBA" id="ARBA00050293"/>
    </source>
</evidence>
<comment type="similarity">
    <text evidence="1 12">Belongs to the TRAFAC class translation factor GTPase superfamily. Classic translation factor GTPase family. LepA subfamily.</text>
</comment>
<evidence type="ECO:0000256" key="5">
    <source>
        <dbReference type="ARBA" id="ARBA00022917"/>
    </source>
</evidence>
<dbReference type="Proteomes" id="UP000424462">
    <property type="component" value="Chromosome"/>
</dbReference>
<keyword evidence="6 12" id="KW-0342">GTP-binding</keyword>
<dbReference type="InterPro" id="IPR035647">
    <property type="entry name" value="EFG_III/V"/>
</dbReference>
<feature type="domain" description="Tr-type G" evidence="13">
    <location>
        <begin position="14"/>
        <end position="200"/>
    </location>
</feature>
<evidence type="ECO:0000256" key="1">
    <source>
        <dbReference type="ARBA" id="ARBA00005454"/>
    </source>
</evidence>
<dbReference type="CDD" id="cd16260">
    <property type="entry name" value="EF4_III"/>
    <property type="match status" value="1"/>
</dbReference>
<dbReference type="FunFam" id="3.30.70.240:FF:000007">
    <property type="entry name" value="Translation factor GUF1, mitochondrial"/>
    <property type="match status" value="1"/>
</dbReference>
<dbReference type="InterPro" id="IPR005225">
    <property type="entry name" value="Small_GTP-bd"/>
</dbReference>
<evidence type="ECO:0000256" key="12">
    <source>
        <dbReference type="HAMAP-Rule" id="MF_00071"/>
    </source>
</evidence>
<dbReference type="SUPFAM" id="SSF50447">
    <property type="entry name" value="Translation proteins"/>
    <property type="match status" value="1"/>
</dbReference>
<evidence type="ECO:0000256" key="6">
    <source>
        <dbReference type="ARBA" id="ARBA00023134"/>
    </source>
</evidence>
<evidence type="ECO:0000256" key="2">
    <source>
        <dbReference type="ARBA" id="ARBA00022475"/>
    </source>
</evidence>
<dbReference type="InterPro" id="IPR013842">
    <property type="entry name" value="LepA_CTD"/>
</dbReference>
<dbReference type="GO" id="GO:0005886">
    <property type="term" value="C:plasma membrane"/>
    <property type="evidence" value="ECO:0007669"/>
    <property type="project" value="UniProtKB-SubCell"/>
</dbReference>
<dbReference type="InterPro" id="IPR009000">
    <property type="entry name" value="Transl_B-barrel_sf"/>
</dbReference>
<evidence type="ECO:0000313" key="15">
    <source>
        <dbReference type="Proteomes" id="UP000424462"/>
    </source>
</evidence>
<dbReference type="GO" id="GO:0043022">
    <property type="term" value="F:ribosome binding"/>
    <property type="evidence" value="ECO:0007669"/>
    <property type="project" value="UniProtKB-UniRule"/>
</dbReference>
<dbReference type="EMBL" id="CP046455">
    <property type="protein sequence ID" value="QGU08016.1"/>
    <property type="molecule type" value="Genomic_DNA"/>
</dbReference>
<dbReference type="NCBIfam" id="TIGR01393">
    <property type="entry name" value="lepA"/>
    <property type="match status" value="1"/>
</dbReference>
<comment type="similarity">
    <text evidence="10">Belongs to the GTP-binding elongation factor family. LepA subfamily.</text>
</comment>
<dbReference type="Gene3D" id="2.40.30.10">
    <property type="entry name" value="Translation factors"/>
    <property type="match status" value="1"/>
</dbReference>
<dbReference type="EC" id="3.6.5.n1" evidence="11 12"/>
<keyword evidence="4 12" id="KW-0378">Hydrolase</keyword>
<keyword evidence="2 12" id="KW-1003">Cell membrane</keyword>
<dbReference type="SUPFAM" id="SSF54980">
    <property type="entry name" value="EF-G C-terminal domain-like"/>
    <property type="match status" value="2"/>
</dbReference>
<dbReference type="FunFam" id="3.30.70.2570:FF:000001">
    <property type="entry name" value="Translation factor GUF1, mitochondrial"/>
    <property type="match status" value="1"/>
</dbReference>
<dbReference type="InterPro" id="IPR000640">
    <property type="entry name" value="EFG_V-like"/>
</dbReference>
<dbReference type="HAMAP" id="MF_00071">
    <property type="entry name" value="LepA"/>
    <property type="match status" value="1"/>
</dbReference>
<dbReference type="PROSITE" id="PS00301">
    <property type="entry name" value="G_TR_1"/>
    <property type="match status" value="1"/>
</dbReference>
<organism evidence="14 15">
    <name type="scientific">Corynebacterium occultum</name>
    <dbReference type="NCBI Taxonomy" id="2675219"/>
    <lineage>
        <taxon>Bacteria</taxon>
        <taxon>Bacillati</taxon>
        <taxon>Actinomycetota</taxon>
        <taxon>Actinomycetes</taxon>
        <taxon>Mycobacteriales</taxon>
        <taxon>Corynebacteriaceae</taxon>
        <taxon>Corynebacterium</taxon>
    </lineage>
</organism>
<dbReference type="Pfam" id="PF03144">
    <property type="entry name" value="GTP_EFTU_D2"/>
    <property type="match status" value="1"/>
</dbReference>
<dbReference type="PROSITE" id="PS51722">
    <property type="entry name" value="G_TR_2"/>
    <property type="match status" value="1"/>
</dbReference>
<dbReference type="Gene3D" id="3.40.50.300">
    <property type="entry name" value="P-loop containing nucleotide triphosphate hydrolases"/>
    <property type="match status" value="1"/>
</dbReference>
<dbReference type="InterPro" id="IPR038363">
    <property type="entry name" value="LepA_C_sf"/>
</dbReference>
<evidence type="ECO:0000256" key="3">
    <source>
        <dbReference type="ARBA" id="ARBA00022741"/>
    </source>
</evidence>
<proteinExistence type="inferred from homology"/>
<dbReference type="Gene3D" id="3.30.70.870">
    <property type="entry name" value="Elongation Factor G (Translational Gtpase), domain 3"/>
    <property type="match status" value="1"/>
</dbReference>
<dbReference type="AlphaFoldDB" id="A0A6B8WB02"/>
<evidence type="ECO:0000256" key="9">
    <source>
        <dbReference type="ARBA" id="ARBA00057626"/>
    </source>
</evidence>
<comment type="function">
    <text evidence="9 12">Required for accurate and efficient protein synthesis under certain stress conditions. May act as a fidelity factor of the translation reaction, by catalyzing a one-codon backward translocation of tRNAs on improperly translocated ribosomes. Back-translocation proceeds from a post-translocation (POST) complex to a pre-translocation (PRE) complex, thus giving elongation factor G a second chance to translocate the tRNAs correctly. Binds to ribosomes in a GTP-dependent manner.</text>
</comment>
<evidence type="ECO:0000256" key="10">
    <source>
        <dbReference type="ARBA" id="ARBA00061052"/>
    </source>
</evidence>
<comment type="catalytic activity">
    <reaction evidence="8 12">
        <text>GTP + H2O = GDP + phosphate + H(+)</text>
        <dbReference type="Rhea" id="RHEA:19669"/>
        <dbReference type="ChEBI" id="CHEBI:15377"/>
        <dbReference type="ChEBI" id="CHEBI:15378"/>
        <dbReference type="ChEBI" id="CHEBI:37565"/>
        <dbReference type="ChEBI" id="CHEBI:43474"/>
        <dbReference type="ChEBI" id="CHEBI:58189"/>
        <dbReference type="EC" id="3.6.5.n1"/>
    </reaction>
</comment>
<keyword evidence="5 12" id="KW-0648">Protein biosynthesis</keyword>
<evidence type="ECO:0000256" key="4">
    <source>
        <dbReference type="ARBA" id="ARBA00022801"/>
    </source>
</evidence>
<dbReference type="GO" id="GO:0003924">
    <property type="term" value="F:GTPase activity"/>
    <property type="evidence" value="ECO:0007669"/>
    <property type="project" value="UniProtKB-UniRule"/>
</dbReference>
<evidence type="ECO:0000256" key="11">
    <source>
        <dbReference type="ARBA" id="ARBA00066744"/>
    </source>
</evidence>
<gene>
    <name evidence="12 14" type="primary">lepA</name>
    <name evidence="14" type="ORF">COCCU_10485</name>
</gene>
<dbReference type="InterPro" id="IPR027417">
    <property type="entry name" value="P-loop_NTPase"/>
</dbReference>
<evidence type="ECO:0000256" key="7">
    <source>
        <dbReference type="ARBA" id="ARBA00023136"/>
    </source>
</evidence>
<dbReference type="PRINTS" id="PR00315">
    <property type="entry name" value="ELONGATNFCT"/>
</dbReference>
<name>A0A6B8WB02_9CORY</name>
<dbReference type="InterPro" id="IPR000795">
    <property type="entry name" value="T_Tr_GTP-bd_dom"/>
</dbReference>
<keyword evidence="7 12" id="KW-0472">Membrane</keyword>
<evidence type="ECO:0000313" key="14">
    <source>
        <dbReference type="EMBL" id="QGU08016.1"/>
    </source>
</evidence>
<dbReference type="InterPro" id="IPR031157">
    <property type="entry name" value="G_TR_CS"/>
</dbReference>
<dbReference type="SUPFAM" id="SSF52540">
    <property type="entry name" value="P-loop containing nucleoside triphosphate hydrolases"/>
    <property type="match status" value="1"/>
</dbReference>
<dbReference type="NCBIfam" id="TIGR00231">
    <property type="entry name" value="small_GTP"/>
    <property type="match status" value="1"/>
</dbReference>
<dbReference type="RefSeq" id="WP_156231442.1">
    <property type="nucleotide sequence ID" value="NZ_CP046455.1"/>
</dbReference>
<dbReference type="Gene3D" id="3.30.70.2570">
    <property type="entry name" value="Elongation factor 4, C-terminal domain"/>
    <property type="match status" value="1"/>
</dbReference>
<sequence length="615" mass="68148">MSSNYAEKTFTDPSRIRNFCIIAHIDHGKSTLADRILGLSNVVAARDMREQYLDNMDIERERGITIKAQNVRLPWVPRSGPHIGEEIVMQMIDTPGHVDFTYEVSRALEACEGAVLLVDAAQGIEAQTLANLYLAMENDLTIIPVLNKIDLPAADPDKFSLEIANIVGCEPEDVLRVSGKTGEGVPALLDKIVELIPAPTSEYGKEAPARAMIFDSVYDTYRGVVTYIRMIDGTLKPRQKIRMMASDSVHEALEVGIVSPTPKKCEGLGPGEVGYIITGVKDVRQSKVGDTITWAAGGAEEPLQGYAEPTPMVYSGLFPISQADFPDLRDALEKLQLNDASLTYEPETSVALGFGFRCGFLGLLHMEITRDRLEREFDLDLISTAPSVNYHVVTESGEHVRVHNPSDWPGGKIPQVFEPMVKTTIIVPAEFVGTTMELCQTKRGELGGMDYLSEDRVELRYTMPLGEIIFDFFDMLKSRTKGYASFNYEESGEQEADLVKVDILLQGEPVDAFSAIVHKNNAQWYGNKMTVKLKELIPRQQFEVPIQAAIGSKIIARENIRALRKDVLSKCYGGDISRKRKLLEKQKAGKKRMKNIGSVEVPQEAFVAALSTDAE</sequence>
<dbReference type="SMART" id="SM00838">
    <property type="entry name" value="EFG_C"/>
    <property type="match status" value="1"/>
</dbReference>
<dbReference type="GO" id="GO:0003746">
    <property type="term" value="F:translation elongation factor activity"/>
    <property type="evidence" value="ECO:0007669"/>
    <property type="project" value="UniProtKB-UniRule"/>
</dbReference>
<dbReference type="PANTHER" id="PTHR43512">
    <property type="entry name" value="TRANSLATION FACTOR GUF1-RELATED"/>
    <property type="match status" value="1"/>
</dbReference>
<keyword evidence="3 12" id="KW-0547">Nucleotide-binding</keyword>
<dbReference type="CDD" id="cd03699">
    <property type="entry name" value="EF4_II"/>
    <property type="match status" value="1"/>
</dbReference>
<feature type="binding site" evidence="12">
    <location>
        <begin position="26"/>
        <end position="31"/>
    </location>
    <ligand>
        <name>GTP</name>
        <dbReference type="ChEBI" id="CHEBI:37565"/>
    </ligand>
</feature>
<dbReference type="InterPro" id="IPR035654">
    <property type="entry name" value="LepA_IV"/>
</dbReference>
<protein>
    <recommendedName>
        <fullName evidence="11 12">Elongation factor 4</fullName>
        <shortName evidence="12">EF-4</shortName>
        <ecNumber evidence="11 12">3.6.5.n1</ecNumber>
    </recommendedName>
    <alternativeName>
        <fullName evidence="12">Ribosomal back-translocase LepA</fullName>
    </alternativeName>
</protein>
<dbReference type="InterPro" id="IPR006297">
    <property type="entry name" value="EF-4"/>
</dbReference>
<evidence type="ECO:0000259" key="13">
    <source>
        <dbReference type="PROSITE" id="PS51722"/>
    </source>
</evidence>
<dbReference type="CDD" id="cd01890">
    <property type="entry name" value="LepA"/>
    <property type="match status" value="1"/>
</dbReference>
<reference evidence="14 15" key="1">
    <citation type="submission" date="2019-11" db="EMBL/GenBank/DDBJ databases">
        <title>Complete genome sequence of Corynebacterium kalinowskii 1959, a novel Corynebacterium species isolated from soil of a small paddock in Vilsendorf, Germany.</title>
        <authorList>
            <person name="Schaffert L."/>
            <person name="Ruwe M."/>
            <person name="Milse J."/>
            <person name="Hanuschka K."/>
            <person name="Ortseifen V."/>
            <person name="Droste J."/>
            <person name="Brandt D."/>
            <person name="Schlueter L."/>
            <person name="Kutter Y."/>
            <person name="Vinke S."/>
            <person name="Viehoefer P."/>
            <person name="Jacob L."/>
            <person name="Luebke N.-C."/>
            <person name="Schulte-Berndt E."/>
            <person name="Hain C."/>
            <person name="Linder M."/>
            <person name="Schmidt P."/>
            <person name="Wollenschlaeger L."/>
            <person name="Luttermann T."/>
            <person name="Thieme E."/>
            <person name="Hassa J."/>
            <person name="Haak M."/>
            <person name="Wittchen M."/>
            <person name="Mentz A."/>
            <person name="Persicke M."/>
            <person name="Busche T."/>
            <person name="Ruckert C."/>
        </authorList>
    </citation>
    <scope>NUCLEOTIDE SEQUENCE [LARGE SCALE GENOMIC DNA]</scope>
    <source>
        <strain evidence="14 15">2039</strain>
    </source>
</reference>
<keyword evidence="15" id="KW-1185">Reference proteome</keyword>
<dbReference type="InterPro" id="IPR004161">
    <property type="entry name" value="EFTu-like_2"/>
</dbReference>
<dbReference type="PANTHER" id="PTHR43512:SF4">
    <property type="entry name" value="TRANSLATION FACTOR GUF1 HOMOLOG, CHLOROPLASTIC"/>
    <property type="match status" value="1"/>
</dbReference>
<dbReference type="Pfam" id="PF06421">
    <property type="entry name" value="LepA_C"/>
    <property type="match status" value="1"/>
</dbReference>
<dbReference type="FunFam" id="2.40.30.10:FF:000015">
    <property type="entry name" value="Translation factor GUF1, mitochondrial"/>
    <property type="match status" value="1"/>
</dbReference>
<comment type="subcellular location">
    <subcellularLocation>
        <location evidence="12">Cell membrane</location>
        <topology evidence="12">Peripheral membrane protein</topology>
        <orientation evidence="12">Cytoplasmic side</orientation>
    </subcellularLocation>
</comment>
<accession>A0A6B8WB02</accession>
<dbReference type="FunFam" id="3.30.70.870:FF:000004">
    <property type="entry name" value="Translation factor GUF1, mitochondrial"/>
    <property type="match status" value="1"/>
</dbReference>
<dbReference type="GO" id="GO:0045727">
    <property type="term" value="P:positive regulation of translation"/>
    <property type="evidence" value="ECO:0007669"/>
    <property type="project" value="UniProtKB-UniRule"/>
</dbReference>